<dbReference type="InterPro" id="IPR041813">
    <property type="entry name" value="A2M_TED"/>
</dbReference>
<dbReference type="InterPro" id="IPR009048">
    <property type="entry name" value="A-macroglobulin_rcpt-bd"/>
</dbReference>
<comment type="subcellular location">
    <subcellularLocation>
        <location evidence="1">Secreted</location>
    </subcellularLocation>
</comment>
<evidence type="ECO:0000256" key="5">
    <source>
        <dbReference type="ARBA" id="ARBA00022729"/>
    </source>
</evidence>
<evidence type="ECO:0000313" key="15">
    <source>
        <dbReference type="Proteomes" id="UP001652642"/>
    </source>
</evidence>
<dbReference type="SMART" id="SM01419">
    <property type="entry name" value="Thiol-ester_cl"/>
    <property type="match status" value="1"/>
</dbReference>
<evidence type="ECO:0000256" key="6">
    <source>
        <dbReference type="ARBA" id="ARBA00022900"/>
    </source>
</evidence>
<name>A0ABM5FGL5_9SAUR</name>
<dbReference type="InterPro" id="IPR036595">
    <property type="entry name" value="A-macroglobulin_rcpt-bd_sf"/>
</dbReference>
<dbReference type="Pfam" id="PF01835">
    <property type="entry name" value="MG2"/>
    <property type="match status" value="1"/>
</dbReference>
<dbReference type="InterPro" id="IPR002890">
    <property type="entry name" value="MG2"/>
</dbReference>
<feature type="chain" id="PRO_5046496377" evidence="11">
    <location>
        <begin position="27"/>
        <end position="1504"/>
    </location>
</feature>
<evidence type="ECO:0000256" key="8">
    <source>
        <dbReference type="ARBA" id="ARBA00023157"/>
    </source>
</evidence>
<evidence type="ECO:0000259" key="13">
    <source>
        <dbReference type="SMART" id="SM01360"/>
    </source>
</evidence>
<dbReference type="Gene3D" id="2.60.40.1940">
    <property type="match status" value="1"/>
</dbReference>
<dbReference type="InterPro" id="IPR050473">
    <property type="entry name" value="A2M/Complement_sys"/>
</dbReference>
<dbReference type="InterPro" id="IPR008930">
    <property type="entry name" value="Terpenoid_cyclase/PrenylTrfase"/>
</dbReference>
<dbReference type="InterPro" id="IPR013783">
    <property type="entry name" value="Ig-like_fold"/>
</dbReference>
<evidence type="ECO:0000256" key="3">
    <source>
        <dbReference type="ARBA" id="ARBA00022525"/>
    </source>
</evidence>
<feature type="domain" description="Alpha-macroglobulin receptor-binding" evidence="14">
    <location>
        <begin position="1403"/>
        <end position="1490"/>
    </location>
</feature>
<dbReference type="InterPro" id="IPR014756">
    <property type="entry name" value="Ig_E-set"/>
</dbReference>
<evidence type="ECO:0000256" key="1">
    <source>
        <dbReference type="ARBA" id="ARBA00004613"/>
    </source>
</evidence>
<keyword evidence="15" id="KW-1185">Reference proteome</keyword>
<dbReference type="InterPro" id="IPR040839">
    <property type="entry name" value="MG4"/>
</dbReference>
<feature type="domain" description="Alpha-2-macroglobulin" evidence="13">
    <location>
        <begin position="751"/>
        <end position="857"/>
    </location>
</feature>
<evidence type="ECO:0000259" key="12">
    <source>
        <dbReference type="SMART" id="SM01359"/>
    </source>
</evidence>
<keyword evidence="9" id="KW-0325">Glycoprotein</keyword>
<reference evidence="15" key="1">
    <citation type="submission" date="2025-05" db="UniProtKB">
        <authorList>
            <consortium name="RefSeq"/>
        </authorList>
    </citation>
    <scope>NUCLEOTIDE SEQUENCE [LARGE SCALE GENOMIC DNA]</scope>
</reference>
<dbReference type="Gene3D" id="2.60.40.690">
    <property type="entry name" value="Alpha-macroglobulin, receptor-binding domain"/>
    <property type="match status" value="1"/>
</dbReference>
<dbReference type="InterPro" id="IPR001599">
    <property type="entry name" value="Macroglobln_a2"/>
</dbReference>
<reference evidence="16" key="2">
    <citation type="submission" date="2025-08" db="UniProtKB">
        <authorList>
            <consortium name="RefSeq"/>
        </authorList>
    </citation>
    <scope>IDENTIFICATION</scope>
</reference>
<dbReference type="Gene3D" id="1.50.10.20">
    <property type="match status" value="1"/>
</dbReference>
<dbReference type="PROSITE" id="PS00477">
    <property type="entry name" value="ALPHA_2_MACROGLOBULIN"/>
    <property type="match status" value="1"/>
</dbReference>
<dbReference type="GeneID" id="110091340"/>
<keyword evidence="8" id="KW-1015">Disulfide bond</keyword>
<keyword evidence="7" id="KW-0882">Thioester bond</keyword>
<dbReference type="InterPro" id="IPR011625">
    <property type="entry name" value="A2M_N_BRD"/>
</dbReference>
<dbReference type="PANTHER" id="PTHR11412">
    <property type="entry name" value="MACROGLOBULIN / COMPLEMENT"/>
    <property type="match status" value="1"/>
</dbReference>
<evidence type="ECO:0000256" key="2">
    <source>
        <dbReference type="ARBA" id="ARBA00010952"/>
    </source>
</evidence>
<dbReference type="Pfam" id="PF17789">
    <property type="entry name" value="MG4"/>
    <property type="match status" value="1"/>
</dbReference>
<dbReference type="SMART" id="SM01359">
    <property type="entry name" value="A2M_N_2"/>
    <property type="match status" value="1"/>
</dbReference>
<keyword evidence="3" id="KW-0964">Secreted</keyword>
<comment type="similarity">
    <text evidence="2">Belongs to the protease inhibitor I39 (alpha-2-macroglobulin) family.</text>
</comment>
<dbReference type="InterPro" id="IPR019742">
    <property type="entry name" value="MacrogloblnA2_CS"/>
</dbReference>
<dbReference type="RefSeq" id="XP_072844543.1">
    <property type="nucleotide sequence ID" value="XM_072988442.1"/>
</dbReference>
<feature type="signal peptide" evidence="11">
    <location>
        <begin position="1"/>
        <end position="26"/>
    </location>
</feature>
<dbReference type="Gene3D" id="2.20.130.20">
    <property type="match status" value="1"/>
</dbReference>
<evidence type="ECO:0000313" key="16">
    <source>
        <dbReference type="RefSeq" id="XP_072844543.1"/>
    </source>
</evidence>
<keyword evidence="6" id="KW-0722">Serine protease inhibitor</keyword>
<evidence type="ECO:0000256" key="7">
    <source>
        <dbReference type="ARBA" id="ARBA00022966"/>
    </source>
</evidence>
<keyword evidence="4" id="KW-0646">Protease inhibitor</keyword>
<dbReference type="SMART" id="SM01360">
    <property type="entry name" value="A2M"/>
    <property type="match status" value="1"/>
</dbReference>
<protein>
    <submittedName>
        <fullName evidence="16">Alpha-2-macroglobulin-like</fullName>
    </submittedName>
</protein>
<sequence>MMGKRGLLLGGPSIFLLLLCLRPGDASEAAAEPQYLVLVPLLIRTETPENICVQLNHLNESVTLSATLEYAAHNRSLISDVISEKDFFRCIPIELPRLNGTSNPSVLLLTVKVEGQTLAFWSRRRVLVKNVDSLVFVQTDKPIYKPAQEVQFRIVALDEGFHPLNEKFPLVYIQDPKRNRLFQWQDVELNVGLIQLSFPLTSEPALGTYRVVVKKSSGSDVEHTFNVEEYVLPKYEVSVKAPEVITILTEQLEVTICGRYTYGKPVPGQVKMSVCRRYSSPGSRCYGAEGAAACEEFSGEADVHGCLTRLVKTKTFQLKRDGYSMKLDVEGKIKEEGTGVELTGSGTTDITQTLSRLTFEKVDGYFKPGIPFTGQVKLVDGMKEPIANASIEISIPRYEHKKSYTTDGQGGVQFSIDTSNFTENFVIQARYNREHSCYDRNWVTPQHFTADHSVIPFYSPSQSYLHIESISGTASCGHHQPVRVHYILNPAVVKDEKIAFHYLVVSKGVIVRGGTHVLSDHHNKVNGMFPMDLSVNINMAPLARLLLYTILPNGELLADSEDFVVENCFSNKVRLEFTEPTGLPASDTHLHLAAAKGSLCAIHAVDKSVFLLKPEAELSPQTVYNLLPVKNLKGYYYQGWNVEDPDVLNCVPYKKIVVDGITYSPDPYSPATGDSYKVLQDFGLKVFTSTKMHKPESCSDGRVEHFEPYMSHRLAVPEAAMSRMYGGNMLEDYVSEPEPQLETVRSLFPETWIWNLAVVNGEEEPASEQQSGPAKFAQGDVSVPVTIPDSITEWRAGAFCLSTRAGFGLAKTATLQALQPFFLDLTMPYSVVRGEEFTLKGTVFTYLPHCIQVRITLDPSADFVASPVEKEEEFYCLCPNQRKTVAWRVTPKSLGHVNFTASAEAIASQERCGNELVETPTRGRKDTVIKPLLVEPEGIEKDVVFSNLHCAGSAEGAQTTPVSLKLPSNVVEGSARASFCVLGDILGNAIQNLHQLLRMPYGCGEQNMALFAPNIYILNYLNHTGQLTEAVKSKAIGYLVAGYQRQLNYKHSDGSYSTFGEHHQEPGNAWLTAFVMKSFARASHQIYVEQQHITDAQAWLAVRQKENGCFRTTGTLLNNALKGGVDDELSFSAYVTIALLESSLPVTHSLVRNALFCLETAAQAEEVHVYTRALMAYAFALAGKEDQRAEMLRLLDEVAVKEDDGSIYWQRPGKEDDQPDFAFYRPRAPSAEVEMTAYVLLARMTKQPAPAQEDLTKAAHTVQWLSKQQNPTGGFSSTQDTVVALQALALYGALTFSKDSTGTGVALASGENVLKQFQVDSANRLLLQCQALPKVPGDYDIQVTGDGCVYSQTILRYNVQPHQDDAPFALDVHTIPETCTGPEAHQTFDLAINVSYTGKRPVSNMVIIDVKMLSGFIPVKPSVKTLESANKVKRTEVSTNHVLLYLEKVTNATQSFSFTVERDIPVEGLKPAVVKAYDYYETDEYAVTDYNAPCSSDEIKNGNA</sequence>
<dbReference type="Gene3D" id="2.60.40.10">
    <property type="entry name" value="Immunoglobulins"/>
    <property type="match status" value="2"/>
</dbReference>
<evidence type="ECO:0000259" key="14">
    <source>
        <dbReference type="SMART" id="SM01361"/>
    </source>
</evidence>
<evidence type="ECO:0000256" key="11">
    <source>
        <dbReference type="SAM" id="SignalP"/>
    </source>
</evidence>
<dbReference type="Pfam" id="PF07703">
    <property type="entry name" value="A2M_BRD"/>
    <property type="match status" value="1"/>
</dbReference>
<dbReference type="InterPro" id="IPR041555">
    <property type="entry name" value="MG3"/>
</dbReference>
<dbReference type="SUPFAM" id="SSF48239">
    <property type="entry name" value="Terpenoid cyclases/Protein prenyltransferases"/>
    <property type="match status" value="1"/>
</dbReference>
<keyword evidence="5 11" id="KW-0732">Signal</keyword>
<dbReference type="Pfam" id="PF00207">
    <property type="entry name" value="A2M"/>
    <property type="match status" value="1"/>
</dbReference>
<dbReference type="Gene3D" id="2.60.40.1930">
    <property type="match status" value="2"/>
</dbReference>
<organism evidence="15 16">
    <name type="scientific">Pogona vitticeps</name>
    <name type="common">central bearded dragon</name>
    <dbReference type="NCBI Taxonomy" id="103695"/>
    <lineage>
        <taxon>Eukaryota</taxon>
        <taxon>Metazoa</taxon>
        <taxon>Chordata</taxon>
        <taxon>Craniata</taxon>
        <taxon>Vertebrata</taxon>
        <taxon>Euteleostomi</taxon>
        <taxon>Lepidosauria</taxon>
        <taxon>Squamata</taxon>
        <taxon>Bifurcata</taxon>
        <taxon>Unidentata</taxon>
        <taxon>Episquamata</taxon>
        <taxon>Toxicofera</taxon>
        <taxon>Iguania</taxon>
        <taxon>Acrodonta</taxon>
        <taxon>Agamidae</taxon>
        <taxon>Amphibolurinae</taxon>
        <taxon>Pogona</taxon>
    </lineage>
</organism>
<dbReference type="SMART" id="SM01361">
    <property type="entry name" value="A2M_recep"/>
    <property type="match status" value="1"/>
</dbReference>
<dbReference type="Gene3D" id="2.60.120.1540">
    <property type="match status" value="1"/>
</dbReference>
<dbReference type="InterPro" id="IPR011626">
    <property type="entry name" value="Alpha-macroglobulin_TED"/>
</dbReference>
<dbReference type="Pfam" id="PF07678">
    <property type="entry name" value="TED_complement"/>
    <property type="match status" value="1"/>
</dbReference>
<dbReference type="SUPFAM" id="SSF49410">
    <property type="entry name" value="Alpha-macroglobulin receptor domain"/>
    <property type="match status" value="1"/>
</dbReference>
<gene>
    <name evidence="16" type="primary">LOC110091340</name>
</gene>
<dbReference type="Pfam" id="PF17791">
    <property type="entry name" value="MG3"/>
    <property type="match status" value="1"/>
</dbReference>
<evidence type="ECO:0000256" key="4">
    <source>
        <dbReference type="ARBA" id="ARBA00022690"/>
    </source>
</evidence>
<dbReference type="Pfam" id="PF07677">
    <property type="entry name" value="A2M_recep"/>
    <property type="match status" value="1"/>
</dbReference>
<accession>A0ABM5FGL5</accession>
<dbReference type="InterPro" id="IPR047565">
    <property type="entry name" value="Alpha-macroglob_thiol-ester_cl"/>
</dbReference>
<dbReference type="SUPFAM" id="SSF81296">
    <property type="entry name" value="E set domains"/>
    <property type="match status" value="1"/>
</dbReference>
<proteinExistence type="inferred from homology"/>
<dbReference type="CDD" id="cd02897">
    <property type="entry name" value="A2M_2"/>
    <property type="match status" value="1"/>
</dbReference>
<comment type="subunit">
    <text evidence="10">Homotetramer; disulfide-linked.</text>
</comment>
<evidence type="ECO:0000256" key="9">
    <source>
        <dbReference type="ARBA" id="ARBA00023180"/>
    </source>
</evidence>
<evidence type="ECO:0000256" key="10">
    <source>
        <dbReference type="ARBA" id="ARBA00038769"/>
    </source>
</evidence>
<dbReference type="Proteomes" id="UP001652642">
    <property type="component" value="Chromosome 2"/>
</dbReference>
<dbReference type="PANTHER" id="PTHR11412:SF165">
    <property type="entry name" value="ALPHA-2-MACROGLOBULIN"/>
    <property type="match status" value="1"/>
</dbReference>
<feature type="domain" description="Alpha-2-macroglobulin bait region" evidence="12">
    <location>
        <begin position="465"/>
        <end position="612"/>
    </location>
</feature>